<dbReference type="AlphaFoldDB" id="D6YX11"/>
<dbReference type="EMBL" id="CP001929">
    <property type="protein sequence ID" value="ADI39317.1"/>
    <property type="molecule type" value="Genomic_DNA"/>
</dbReference>
<dbReference type="RefSeq" id="WP_013183008.1">
    <property type="nucleotide sequence ID" value="NC_014226.1"/>
</dbReference>
<organism evidence="1 2">
    <name type="scientific">Waddlia chondrophila (strain ATCC VR-1470 / WSU 86-1044)</name>
    <dbReference type="NCBI Taxonomy" id="716544"/>
    <lineage>
        <taxon>Bacteria</taxon>
        <taxon>Pseudomonadati</taxon>
        <taxon>Chlamydiota</taxon>
        <taxon>Chlamydiia</taxon>
        <taxon>Parachlamydiales</taxon>
        <taxon>Waddliaceae</taxon>
        <taxon>Waddlia</taxon>
    </lineage>
</organism>
<gene>
    <name evidence="1" type="ordered locus">wcw_p0006</name>
</gene>
<proteinExistence type="predicted"/>
<protein>
    <submittedName>
        <fullName evidence="1">Uncharacterized protein</fullName>
    </submittedName>
</protein>
<sequence length="121" mass="14222">MAEYETLNFHQCQTNFDLSITCLGLPEKTKFTDIIINDIFRDLQRDVSIEIEKKHLFGKITWMAFSNTLRKSYDIEVTVEKGRITDAKQNTSDYTENMIKKELIDLHGHIMIQCQFKKSVE</sequence>
<evidence type="ECO:0000313" key="2">
    <source>
        <dbReference type="Proteomes" id="UP000001505"/>
    </source>
</evidence>
<name>D6YX11_WADCW</name>
<geneLocation type="plasmid" evidence="1 2">
    <name>pWc</name>
</geneLocation>
<dbReference type="Proteomes" id="UP000001505">
    <property type="component" value="Plasmid pWc"/>
</dbReference>
<keyword evidence="2" id="KW-1185">Reference proteome</keyword>
<evidence type="ECO:0000313" key="1">
    <source>
        <dbReference type="EMBL" id="ADI39317.1"/>
    </source>
</evidence>
<dbReference type="KEGG" id="wch:wcw_p0006"/>
<reference evidence="1 2" key="1">
    <citation type="journal article" date="2010" name="PLoS ONE">
        <title>The Waddlia genome: a window into chlamydial biology.</title>
        <authorList>
            <person name="Bertelli C."/>
            <person name="Collyn F."/>
            <person name="Croxatto A."/>
            <person name="Ruckert C."/>
            <person name="Polkinghorne A."/>
            <person name="Kebbi-Beghdadi C."/>
            <person name="Goesmann A."/>
            <person name="Vaughan L."/>
            <person name="Greub G."/>
        </authorList>
    </citation>
    <scope>NUCLEOTIDE SEQUENCE [LARGE SCALE GENOMIC DNA]</scope>
    <source>
        <strain evidence="2">ATCC VR-1470 / WSU 86-1044</strain>
        <plasmid evidence="2">Plasmid pWc</plasmid>
    </source>
</reference>
<keyword evidence="1" id="KW-0614">Plasmid</keyword>
<dbReference type="HOGENOM" id="CLU_2037120_0_0_0"/>
<accession>D6YX11</accession>